<name>A0A813KV65_POLGL</name>
<evidence type="ECO:0000313" key="3">
    <source>
        <dbReference type="Proteomes" id="UP000626109"/>
    </source>
</evidence>
<feature type="region of interest" description="Disordered" evidence="1">
    <location>
        <begin position="126"/>
        <end position="145"/>
    </location>
</feature>
<accession>A0A813KV65</accession>
<feature type="compositionally biased region" description="Low complexity" evidence="1">
    <location>
        <begin position="134"/>
        <end position="145"/>
    </location>
</feature>
<feature type="region of interest" description="Disordered" evidence="1">
    <location>
        <begin position="164"/>
        <end position="262"/>
    </location>
</feature>
<sequence length="532" mass="59297">MEEAFEEGWRLFHQQGPGGVAATGQTPEQQVMLAARRAAGEAMRQVSPLSPFPAGTARSRSSSPMPSASRSFTPEWSSSVPAVPAVLPLKAPAPITAAPAPIAVAPVSWLQTQLSPLVAPAQLQASMQPRMQQHHQQQQHQQQQQQQHYCSKLTVNSIIVQNQQQKHQQQQHQQQKQQQQVQPDQQVQHSQRSYSPQPQWRVVSRSVSPQPQPQPQQLNSVRRPKPQLQQREFEPQSPQPRNEFYFRELPPSRSPSPQPAYRTSYAAPELGRLQWQEQLSQPVSPQLAASASRVSMSPQALHARGMLSPCRGNVQVTPHALTASGFGEAEWRSLRQEVEQVLKQESLSAQRGLKLPACSLCGSAFDGNPLGDHREHANRRLAQALEVVWQRTSTYAEDCTRWWGELRQREQEAAQLSEIIRQLSEDYSLQVEERVHALGQEGQQQLERLQADVELFRQVCSKRLSVLDNDDSVSPALAAERAERRLGPGRASAGGQEDFPRTPPSPSPWTGLLEVDRSSASSPSGRGLRLCC</sequence>
<dbReference type="AlphaFoldDB" id="A0A813KV65"/>
<organism evidence="2 3">
    <name type="scientific">Polarella glacialis</name>
    <name type="common">Dinoflagellate</name>
    <dbReference type="NCBI Taxonomy" id="89957"/>
    <lineage>
        <taxon>Eukaryota</taxon>
        <taxon>Sar</taxon>
        <taxon>Alveolata</taxon>
        <taxon>Dinophyceae</taxon>
        <taxon>Suessiales</taxon>
        <taxon>Suessiaceae</taxon>
        <taxon>Polarella</taxon>
    </lineage>
</organism>
<evidence type="ECO:0000256" key="1">
    <source>
        <dbReference type="SAM" id="MobiDB-lite"/>
    </source>
</evidence>
<dbReference type="Proteomes" id="UP000626109">
    <property type="component" value="Unassembled WGS sequence"/>
</dbReference>
<dbReference type="EMBL" id="CAJNNW010032846">
    <property type="protein sequence ID" value="CAE8715705.1"/>
    <property type="molecule type" value="Genomic_DNA"/>
</dbReference>
<gene>
    <name evidence="2" type="ORF">PGLA2088_LOCUS38712</name>
</gene>
<evidence type="ECO:0000313" key="2">
    <source>
        <dbReference type="EMBL" id="CAE8715705.1"/>
    </source>
</evidence>
<feature type="non-terminal residue" evidence="2">
    <location>
        <position position="1"/>
    </location>
</feature>
<feature type="region of interest" description="Disordered" evidence="1">
    <location>
        <begin position="481"/>
        <end position="532"/>
    </location>
</feature>
<feature type="region of interest" description="Disordered" evidence="1">
    <location>
        <begin position="37"/>
        <end position="77"/>
    </location>
</feature>
<proteinExistence type="predicted"/>
<protein>
    <submittedName>
        <fullName evidence="2">Uncharacterized protein</fullName>
    </submittedName>
</protein>
<reference evidence="2" key="1">
    <citation type="submission" date="2021-02" db="EMBL/GenBank/DDBJ databases">
        <authorList>
            <person name="Dougan E. K."/>
            <person name="Rhodes N."/>
            <person name="Thang M."/>
            <person name="Chan C."/>
        </authorList>
    </citation>
    <scope>NUCLEOTIDE SEQUENCE</scope>
</reference>
<feature type="compositionally biased region" description="Low complexity" evidence="1">
    <location>
        <begin position="164"/>
        <end position="209"/>
    </location>
</feature>
<comment type="caution">
    <text evidence="2">The sequence shown here is derived from an EMBL/GenBank/DDBJ whole genome shotgun (WGS) entry which is preliminary data.</text>
</comment>
<feature type="compositionally biased region" description="Low complexity" evidence="1">
    <location>
        <begin position="57"/>
        <end position="77"/>
    </location>
</feature>